<evidence type="ECO:0000256" key="1">
    <source>
        <dbReference type="SAM" id="SignalP"/>
    </source>
</evidence>
<name>A0AA39W8S3_ACESA</name>
<comment type="caution">
    <text evidence="2">The sequence shown here is derived from an EMBL/GenBank/DDBJ whole genome shotgun (WGS) entry which is preliminary data.</text>
</comment>
<reference evidence="2" key="2">
    <citation type="submission" date="2023-06" db="EMBL/GenBank/DDBJ databases">
        <authorList>
            <person name="Swenson N.G."/>
            <person name="Wegrzyn J.L."/>
            <person name="Mcevoy S.L."/>
        </authorList>
    </citation>
    <scope>NUCLEOTIDE SEQUENCE</scope>
    <source>
        <strain evidence="2">NS2018</strain>
        <tissue evidence="2">Leaf</tissue>
    </source>
</reference>
<organism evidence="2 3">
    <name type="scientific">Acer saccharum</name>
    <name type="common">Sugar maple</name>
    <dbReference type="NCBI Taxonomy" id="4024"/>
    <lineage>
        <taxon>Eukaryota</taxon>
        <taxon>Viridiplantae</taxon>
        <taxon>Streptophyta</taxon>
        <taxon>Embryophyta</taxon>
        <taxon>Tracheophyta</taxon>
        <taxon>Spermatophyta</taxon>
        <taxon>Magnoliopsida</taxon>
        <taxon>eudicotyledons</taxon>
        <taxon>Gunneridae</taxon>
        <taxon>Pentapetalae</taxon>
        <taxon>rosids</taxon>
        <taxon>malvids</taxon>
        <taxon>Sapindales</taxon>
        <taxon>Sapindaceae</taxon>
        <taxon>Hippocastanoideae</taxon>
        <taxon>Acereae</taxon>
        <taxon>Acer</taxon>
    </lineage>
</organism>
<dbReference type="Proteomes" id="UP001168877">
    <property type="component" value="Unassembled WGS sequence"/>
</dbReference>
<feature type="signal peptide" evidence="1">
    <location>
        <begin position="1"/>
        <end position="22"/>
    </location>
</feature>
<feature type="chain" id="PRO_5041300441" evidence="1">
    <location>
        <begin position="23"/>
        <end position="159"/>
    </location>
</feature>
<accession>A0AA39W8S3</accession>
<keyword evidence="1" id="KW-0732">Signal</keyword>
<evidence type="ECO:0000313" key="3">
    <source>
        <dbReference type="Proteomes" id="UP001168877"/>
    </source>
</evidence>
<dbReference type="AlphaFoldDB" id="A0AA39W8S3"/>
<keyword evidence="3" id="KW-1185">Reference proteome</keyword>
<evidence type="ECO:0000313" key="2">
    <source>
        <dbReference type="EMBL" id="KAK0607948.1"/>
    </source>
</evidence>
<sequence length="159" mass="18435">MNKIQWFRMLLSLHFYVRVAITTSFMPDRLPLTTVVCILNSINTADIVIFDSGAKMTYESMLGRIIEEHSGPSNPVQLHHLHRPELRPGHFGPPDLVQLYLLRRPKLGTKHSRPSDPIQLHLLRRLELGPDQFQPDRKLQPSKLRFTSLDLPLFSQFFT</sequence>
<proteinExistence type="predicted"/>
<dbReference type="EMBL" id="JAUESC010000001">
    <property type="protein sequence ID" value="KAK0607948.1"/>
    <property type="molecule type" value="Genomic_DNA"/>
</dbReference>
<reference evidence="2" key="1">
    <citation type="journal article" date="2022" name="Plant J.">
        <title>Strategies of tolerance reflected in two North American maple genomes.</title>
        <authorList>
            <person name="McEvoy S.L."/>
            <person name="Sezen U.U."/>
            <person name="Trouern-Trend A."/>
            <person name="McMahon S.M."/>
            <person name="Schaberg P.G."/>
            <person name="Yang J."/>
            <person name="Wegrzyn J.L."/>
            <person name="Swenson N.G."/>
        </authorList>
    </citation>
    <scope>NUCLEOTIDE SEQUENCE</scope>
    <source>
        <strain evidence="2">NS2018</strain>
    </source>
</reference>
<gene>
    <name evidence="2" type="ORF">LWI29_023113</name>
</gene>
<protein>
    <submittedName>
        <fullName evidence="2">Uncharacterized protein</fullName>
    </submittedName>
</protein>